<evidence type="ECO:0000256" key="1">
    <source>
        <dbReference type="SAM" id="MobiDB-lite"/>
    </source>
</evidence>
<evidence type="ECO:0000313" key="3">
    <source>
        <dbReference type="EMBL" id="CDA41293.1"/>
    </source>
</evidence>
<proteinExistence type="predicted"/>
<organism evidence="3 4">
    <name type="scientific">Lachnospira eligens CAG:72</name>
    <dbReference type="NCBI Taxonomy" id="1263077"/>
    <lineage>
        <taxon>Bacteria</taxon>
        <taxon>Bacillati</taxon>
        <taxon>Bacillota</taxon>
        <taxon>Clostridia</taxon>
        <taxon>Lachnospirales</taxon>
        <taxon>Lachnospiraceae</taxon>
        <taxon>Lachnospira</taxon>
    </lineage>
</organism>
<accession>R5ZNV2</accession>
<dbReference type="AlphaFoldDB" id="R5ZNV2"/>
<dbReference type="Pfam" id="PF21247">
    <property type="entry name" value="Fic-like_C"/>
    <property type="match status" value="1"/>
</dbReference>
<feature type="region of interest" description="Disordered" evidence="1">
    <location>
        <begin position="118"/>
        <end position="150"/>
    </location>
</feature>
<protein>
    <submittedName>
        <fullName evidence="3">Predicted transcriptional regulator containing an HTH domain and an uncharacterized domain shared with the mammalian protein Schlafen</fullName>
    </submittedName>
</protein>
<evidence type="ECO:0000259" key="2">
    <source>
        <dbReference type="Pfam" id="PF21247"/>
    </source>
</evidence>
<feature type="compositionally biased region" description="Basic and acidic residues" evidence="1">
    <location>
        <begin position="123"/>
        <end position="150"/>
    </location>
</feature>
<name>R5ZNV2_9FIRM</name>
<feature type="domain" description="Filamentation induced by cAMP protein Fic-like C-terminal" evidence="2">
    <location>
        <begin position="150"/>
        <end position="207"/>
    </location>
</feature>
<gene>
    <name evidence="3" type="ORF">BN765_00291</name>
</gene>
<dbReference type="InterPro" id="IPR049514">
    <property type="entry name" value="Fic-like_C"/>
</dbReference>
<reference evidence="3" key="1">
    <citation type="submission" date="2012-11" db="EMBL/GenBank/DDBJ databases">
        <title>Dependencies among metagenomic species, viruses, plasmids and units of genetic variation.</title>
        <authorList>
            <person name="Nielsen H.B."/>
            <person name="Almeida M."/>
            <person name="Juncker A.S."/>
            <person name="Rasmussen S."/>
            <person name="Li J."/>
            <person name="Sunagawa S."/>
            <person name="Plichta D."/>
            <person name="Gautier L."/>
            <person name="Le Chatelier E."/>
            <person name="Peletier E."/>
            <person name="Bonde I."/>
            <person name="Nielsen T."/>
            <person name="Manichanh C."/>
            <person name="Arumugam M."/>
            <person name="Batto J."/>
            <person name="Santos M.B.Q.D."/>
            <person name="Blom N."/>
            <person name="Borruel N."/>
            <person name="Burgdorf K.S."/>
            <person name="Boumezbeur F."/>
            <person name="Casellas F."/>
            <person name="Dore J."/>
            <person name="Guarner F."/>
            <person name="Hansen T."/>
            <person name="Hildebrand F."/>
            <person name="Kaas R.S."/>
            <person name="Kennedy S."/>
            <person name="Kristiansen K."/>
            <person name="Kultima J.R."/>
            <person name="Leonard P."/>
            <person name="Levenez F."/>
            <person name="Lund O."/>
            <person name="Moumen B."/>
            <person name="Le Paslier D."/>
            <person name="Pons N."/>
            <person name="Pedersen O."/>
            <person name="Prifti E."/>
            <person name="Qin J."/>
            <person name="Raes J."/>
            <person name="Tap J."/>
            <person name="Tims S."/>
            <person name="Ussery D.W."/>
            <person name="Yamada T."/>
            <person name="MetaHit consortium"/>
            <person name="Renault P."/>
            <person name="Sicheritz-Ponten T."/>
            <person name="Bork P."/>
            <person name="Wang J."/>
            <person name="Brunak S."/>
            <person name="Ehrlich S.D."/>
        </authorList>
    </citation>
    <scope>NUCLEOTIDE SEQUENCE [LARGE SCALE GENOMIC DNA]</scope>
</reference>
<dbReference type="EMBL" id="CBBU010000109">
    <property type="protein sequence ID" value="CDA41293.1"/>
    <property type="molecule type" value="Genomic_DNA"/>
</dbReference>
<dbReference type="Proteomes" id="UP000018175">
    <property type="component" value="Unassembled WGS sequence"/>
</dbReference>
<dbReference type="PANTHER" id="PTHR30595">
    <property type="entry name" value="GLPR-RELATED TRANSCRIPTIONAL REPRESSOR"/>
    <property type="match status" value="1"/>
</dbReference>
<dbReference type="Pfam" id="PF13749">
    <property type="entry name" value="HATPase_c_4"/>
    <property type="match status" value="1"/>
</dbReference>
<comment type="caution">
    <text evidence="3">The sequence shown here is derived from an EMBL/GenBank/DDBJ whole genome shotgun (WGS) entry which is preliminary data.</text>
</comment>
<dbReference type="InterPro" id="IPR038475">
    <property type="entry name" value="RecG_C_sf"/>
</dbReference>
<evidence type="ECO:0000313" key="4">
    <source>
        <dbReference type="Proteomes" id="UP000018175"/>
    </source>
</evidence>
<sequence length="211" mass="24064">MERKEIPLFDEEAFREAMINAFVHNQWTTGNAPMITAFSDRIEILSRGTIPPGQTMEGFFAGESVPVNQKLSDMLLQLHISERTGRGVPKITEVYGKGTYEFRENSIVVSIPFTRVSTEDEDPRWTQDRTQDRTQDGTQEDSKGSSEDEKIKRILEFCQTPKGILEITEMLGYSGRKPTKKYVKPLVEQGRLAMTIPDKPQSKNQKYVTVK</sequence>
<dbReference type="Gene3D" id="3.30.565.60">
    <property type="match status" value="1"/>
</dbReference>
<dbReference type="PANTHER" id="PTHR30595:SF6">
    <property type="entry name" value="SCHLAFEN ALBA-2 DOMAIN-CONTAINING PROTEIN"/>
    <property type="match status" value="1"/>
</dbReference>